<evidence type="ECO:0000259" key="3">
    <source>
        <dbReference type="Pfam" id="PF13538"/>
    </source>
</evidence>
<gene>
    <name evidence="4" type="ORF">GCM10007103_33570</name>
</gene>
<evidence type="ECO:0000256" key="1">
    <source>
        <dbReference type="ARBA" id="ARBA00022741"/>
    </source>
</evidence>
<comment type="caution">
    <text evidence="4">The sequence shown here is derived from an EMBL/GenBank/DDBJ whole genome shotgun (WGS) entry which is preliminary data.</text>
</comment>
<dbReference type="Gene3D" id="2.30.30.940">
    <property type="match status" value="1"/>
</dbReference>
<dbReference type="RefSeq" id="WP_189606220.1">
    <property type="nucleotide sequence ID" value="NZ_BMXB01000022.1"/>
</dbReference>
<dbReference type="InterPro" id="IPR027785">
    <property type="entry name" value="UvrD-like_helicase_C"/>
</dbReference>
<reference evidence="4" key="1">
    <citation type="journal article" date="2014" name="Int. J. Syst. Evol. Microbiol.">
        <title>Complete genome sequence of Corynebacterium casei LMG S-19264T (=DSM 44701T), isolated from a smear-ripened cheese.</title>
        <authorList>
            <consortium name="US DOE Joint Genome Institute (JGI-PGF)"/>
            <person name="Walter F."/>
            <person name="Albersmeier A."/>
            <person name="Kalinowski J."/>
            <person name="Ruckert C."/>
        </authorList>
    </citation>
    <scope>NUCLEOTIDE SEQUENCE</scope>
    <source>
        <strain evidence="4">KCTC 12719</strain>
    </source>
</reference>
<sequence>MEKFNVGSFYNLLLEDLGFKAKLKQDIALQQISSFVIDEKKDALFLLKGYAGTGKTTIISSLVKNLWKIKKSGVLLAPTGRAAKVISNYSGREAHTIHKKIYFPKKKSGAGVQFVLQPNKHRNTIFIVDEASMIPDVNNDAKMFENGSLLDDLIQYVYSGHKCQLILMGDTAQLPPVKLEVSPALEEQKLQSNYYKEVTHIELDEVVRQSEESDILLNATLIRDALREEFYESFKFRLTPKADVIRLIDGHEIMEAIEDSYRNLGHEDTTIIVRSNKRANMYNQQIRNRILFQEEEISAGDYLMVVKNNYFWIKPNSEAGFIANGDIIKVLEIQSIKELYGFRFAEVNVQMVDYPNMKPFETVVLLDTLESNNPSLTYEESNSLYQEVMKDYEEERSKYKKFLKVKNNKFFNALQIKFSYAMTCHKSQGGQWHTVFVEQPYLPDGVNKDYLRWLYTAVTRAKEKLYLIGFKDDFFTSD</sequence>
<dbReference type="CDD" id="cd18809">
    <property type="entry name" value="SF1_C_RecD"/>
    <property type="match status" value="1"/>
</dbReference>
<dbReference type="AlphaFoldDB" id="A0A918SKG8"/>
<dbReference type="Pfam" id="PF13604">
    <property type="entry name" value="AAA_30"/>
    <property type="match status" value="1"/>
</dbReference>
<name>A0A918SKG8_9FLAO</name>
<reference evidence="4" key="2">
    <citation type="submission" date="2020-09" db="EMBL/GenBank/DDBJ databases">
        <authorList>
            <person name="Sun Q."/>
            <person name="Kim S."/>
        </authorList>
    </citation>
    <scope>NUCLEOTIDE SEQUENCE</scope>
    <source>
        <strain evidence="4">KCTC 12719</strain>
    </source>
</reference>
<dbReference type="CDD" id="cd17933">
    <property type="entry name" value="DEXSc_RecD-like"/>
    <property type="match status" value="1"/>
</dbReference>
<dbReference type="PANTHER" id="PTHR43788">
    <property type="entry name" value="DNA2/NAM7 HELICASE FAMILY MEMBER"/>
    <property type="match status" value="1"/>
</dbReference>
<dbReference type="EMBL" id="BMXB01000022">
    <property type="protein sequence ID" value="GHA50051.1"/>
    <property type="molecule type" value="Genomic_DNA"/>
</dbReference>
<dbReference type="PANTHER" id="PTHR43788:SF6">
    <property type="entry name" value="DNA HELICASE B"/>
    <property type="match status" value="1"/>
</dbReference>
<organism evidence="4 5">
    <name type="scientific">Salinimicrobium marinum</name>
    <dbReference type="NCBI Taxonomy" id="680283"/>
    <lineage>
        <taxon>Bacteria</taxon>
        <taxon>Pseudomonadati</taxon>
        <taxon>Bacteroidota</taxon>
        <taxon>Flavobacteriia</taxon>
        <taxon>Flavobacteriales</taxon>
        <taxon>Flavobacteriaceae</taxon>
        <taxon>Salinimicrobium</taxon>
    </lineage>
</organism>
<keyword evidence="5" id="KW-1185">Reference proteome</keyword>
<dbReference type="InterPro" id="IPR050534">
    <property type="entry name" value="Coronavir_polyprotein_1ab"/>
</dbReference>
<evidence type="ECO:0000256" key="2">
    <source>
        <dbReference type="ARBA" id="ARBA00022840"/>
    </source>
</evidence>
<evidence type="ECO:0000313" key="5">
    <source>
        <dbReference type="Proteomes" id="UP000610456"/>
    </source>
</evidence>
<dbReference type="SUPFAM" id="SSF52540">
    <property type="entry name" value="P-loop containing nucleoside triphosphate hydrolases"/>
    <property type="match status" value="1"/>
</dbReference>
<evidence type="ECO:0000313" key="4">
    <source>
        <dbReference type="EMBL" id="GHA50051.1"/>
    </source>
</evidence>
<feature type="domain" description="UvrD-like helicase C-terminal" evidence="3">
    <location>
        <begin position="419"/>
        <end position="468"/>
    </location>
</feature>
<dbReference type="Gene3D" id="3.40.50.300">
    <property type="entry name" value="P-loop containing nucleotide triphosphate hydrolases"/>
    <property type="match status" value="3"/>
</dbReference>
<protein>
    <submittedName>
        <fullName evidence="4">ATP-dependent exodeoxyribonuclease</fullName>
    </submittedName>
</protein>
<accession>A0A918SKG8</accession>
<keyword evidence="2" id="KW-0067">ATP-binding</keyword>
<dbReference type="GO" id="GO:0005524">
    <property type="term" value="F:ATP binding"/>
    <property type="evidence" value="ECO:0007669"/>
    <property type="project" value="UniProtKB-KW"/>
</dbReference>
<dbReference type="Pfam" id="PF13538">
    <property type="entry name" value="UvrD_C_2"/>
    <property type="match status" value="1"/>
</dbReference>
<dbReference type="InterPro" id="IPR027417">
    <property type="entry name" value="P-loop_NTPase"/>
</dbReference>
<keyword evidence="1" id="KW-0547">Nucleotide-binding</keyword>
<dbReference type="Proteomes" id="UP000610456">
    <property type="component" value="Unassembled WGS sequence"/>
</dbReference>
<dbReference type="GO" id="GO:0003678">
    <property type="term" value="F:DNA helicase activity"/>
    <property type="evidence" value="ECO:0007669"/>
    <property type="project" value="UniProtKB-ARBA"/>
</dbReference>
<proteinExistence type="predicted"/>